<evidence type="ECO:0000313" key="4">
    <source>
        <dbReference type="EMBL" id="OWK39830.1"/>
    </source>
</evidence>
<dbReference type="AlphaFoldDB" id="A0A225DE60"/>
<evidence type="ECO:0000313" key="5">
    <source>
        <dbReference type="Proteomes" id="UP000214646"/>
    </source>
</evidence>
<keyword evidence="4" id="KW-0808">Transferase</keyword>
<gene>
    <name evidence="4" type="ORF">FRUB_05720</name>
</gene>
<evidence type="ECO:0000259" key="3">
    <source>
        <dbReference type="PROSITE" id="PS50110"/>
    </source>
</evidence>
<evidence type="ECO:0000256" key="2">
    <source>
        <dbReference type="PROSITE-ProRule" id="PRU00169"/>
    </source>
</evidence>
<proteinExistence type="predicted"/>
<evidence type="ECO:0000256" key="1">
    <source>
        <dbReference type="ARBA" id="ARBA00022553"/>
    </source>
</evidence>
<dbReference type="Proteomes" id="UP000214646">
    <property type="component" value="Unassembled WGS sequence"/>
</dbReference>
<comment type="caution">
    <text evidence="4">The sequence shown here is derived from an EMBL/GenBank/DDBJ whole genome shotgun (WGS) entry which is preliminary data.</text>
</comment>
<dbReference type="PROSITE" id="PS50110">
    <property type="entry name" value="RESPONSE_REGULATORY"/>
    <property type="match status" value="1"/>
</dbReference>
<accession>A0A225DE60</accession>
<dbReference type="PANTHER" id="PTHR44591">
    <property type="entry name" value="STRESS RESPONSE REGULATOR PROTEIN 1"/>
    <property type="match status" value="1"/>
</dbReference>
<dbReference type="GO" id="GO:0008168">
    <property type="term" value="F:methyltransferase activity"/>
    <property type="evidence" value="ECO:0007669"/>
    <property type="project" value="UniProtKB-KW"/>
</dbReference>
<sequence>MNRIWPYILVVDDSPDTADSMAELLIIWGYHAKPCYCGASALAAVHDRRPAVILLDIGMAPMDGLTFASQFHKLPNHERTSVVAITGHTSATYQIRGRELGIVHYLLKPVDLTKLETLLARLIALSALPVGVIEFSPLVSPRTKPARNSSRLLGWK</sequence>
<dbReference type="EMBL" id="NIDE01000009">
    <property type="protein sequence ID" value="OWK39830.1"/>
    <property type="molecule type" value="Genomic_DNA"/>
</dbReference>
<name>A0A225DE60_9BACT</name>
<dbReference type="GO" id="GO:0032259">
    <property type="term" value="P:methylation"/>
    <property type="evidence" value="ECO:0007669"/>
    <property type="project" value="UniProtKB-KW"/>
</dbReference>
<dbReference type="InterPro" id="IPR001789">
    <property type="entry name" value="Sig_transdc_resp-reg_receiver"/>
</dbReference>
<reference evidence="5" key="1">
    <citation type="submission" date="2017-06" db="EMBL/GenBank/DDBJ databases">
        <title>Genome analysis of Fimbriiglobus ruber SP5, the first member of the order Planctomycetales with confirmed chitinolytic capability.</title>
        <authorList>
            <person name="Ravin N.V."/>
            <person name="Rakitin A.L."/>
            <person name="Ivanova A.A."/>
            <person name="Beletsky A.V."/>
            <person name="Kulichevskaya I.S."/>
            <person name="Mardanov A.V."/>
            <person name="Dedysh S.N."/>
        </authorList>
    </citation>
    <scope>NUCLEOTIDE SEQUENCE [LARGE SCALE GENOMIC DNA]</scope>
    <source>
        <strain evidence="5">SP5</strain>
    </source>
</reference>
<dbReference type="Gene3D" id="3.40.50.2300">
    <property type="match status" value="1"/>
</dbReference>
<organism evidence="4 5">
    <name type="scientific">Fimbriiglobus ruber</name>
    <dbReference type="NCBI Taxonomy" id="1908690"/>
    <lineage>
        <taxon>Bacteria</taxon>
        <taxon>Pseudomonadati</taxon>
        <taxon>Planctomycetota</taxon>
        <taxon>Planctomycetia</taxon>
        <taxon>Gemmatales</taxon>
        <taxon>Gemmataceae</taxon>
        <taxon>Fimbriiglobus</taxon>
    </lineage>
</organism>
<dbReference type="InterPro" id="IPR050595">
    <property type="entry name" value="Bact_response_regulator"/>
</dbReference>
<dbReference type="InterPro" id="IPR011006">
    <property type="entry name" value="CheY-like_superfamily"/>
</dbReference>
<dbReference type="SMART" id="SM00448">
    <property type="entry name" value="REC"/>
    <property type="match status" value="1"/>
</dbReference>
<keyword evidence="5" id="KW-1185">Reference proteome</keyword>
<keyword evidence="1 2" id="KW-0597">Phosphoprotein</keyword>
<feature type="domain" description="Response regulatory" evidence="3">
    <location>
        <begin position="7"/>
        <end position="123"/>
    </location>
</feature>
<dbReference type="RefSeq" id="WP_088256674.1">
    <property type="nucleotide sequence ID" value="NZ_NIDE01000009.1"/>
</dbReference>
<dbReference type="Pfam" id="PF00072">
    <property type="entry name" value="Response_reg"/>
    <property type="match status" value="1"/>
</dbReference>
<feature type="modified residue" description="4-aspartylphosphate" evidence="2">
    <location>
        <position position="56"/>
    </location>
</feature>
<dbReference type="SUPFAM" id="SSF52172">
    <property type="entry name" value="CheY-like"/>
    <property type="match status" value="1"/>
</dbReference>
<dbReference type="OrthoDB" id="342399at2"/>
<dbReference type="GO" id="GO:0000160">
    <property type="term" value="P:phosphorelay signal transduction system"/>
    <property type="evidence" value="ECO:0007669"/>
    <property type="project" value="InterPro"/>
</dbReference>
<protein>
    <submittedName>
        <fullName evidence="4">Chemotaxis protein methyltransferase CheR</fullName>
    </submittedName>
</protein>
<keyword evidence="4" id="KW-0489">Methyltransferase</keyword>
<dbReference type="PANTHER" id="PTHR44591:SF3">
    <property type="entry name" value="RESPONSE REGULATORY DOMAIN-CONTAINING PROTEIN"/>
    <property type="match status" value="1"/>
</dbReference>